<accession>A0AAN7LMD9</accession>
<evidence type="ECO:0000256" key="1">
    <source>
        <dbReference type="ARBA" id="ARBA00009861"/>
    </source>
</evidence>
<protein>
    <submittedName>
        <fullName evidence="2">Uncharacterized protein</fullName>
    </submittedName>
</protein>
<comment type="similarity">
    <text evidence="1">Belongs to the plant acyltransferase family.</text>
</comment>
<dbReference type="PANTHER" id="PTHR31642:SF318">
    <property type="entry name" value="OMEGA-HYDROXYPALMITATE O-FERULOYL TRANSFERASE"/>
    <property type="match status" value="1"/>
</dbReference>
<keyword evidence="3" id="KW-1185">Reference proteome</keyword>
<reference evidence="2 3" key="1">
    <citation type="journal article" date="2023" name="Hortic Res">
        <title>Pangenome of water caltrop reveals structural variations and asymmetric subgenome divergence after allopolyploidization.</title>
        <authorList>
            <person name="Zhang X."/>
            <person name="Chen Y."/>
            <person name="Wang L."/>
            <person name="Yuan Y."/>
            <person name="Fang M."/>
            <person name="Shi L."/>
            <person name="Lu R."/>
            <person name="Comes H.P."/>
            <person name="Ma Y."/>
            <person name="Chen Y."/>
            <person name="Huang G."/>
            <person name="Zhou Y."/>
            <person name="Zheng Z."/>
            <person name="Qiu Y."/>
        </authorList>
    </citation>
    <scope>NUCLEOTIDE SEQUENCE [LARGE SCALE GENOMIC DNA]</scope>
    <source>
        <strain evidence="2">F231</strain>
    </source>
</reference>
<dbReference type="Proteomes" id="UP001346149">
    <property type="component" value="Unassembled WGS sequence"/>
</dbReference>
<sequence length="429" mass="47287">MQELNNGSTTAMAVKRSLIDVVVPEAETPGGLYFLSSLDQAIPFPMRTIYAYKASSETVADVLKQSLAKALVYYYPLAGALTLDPEGRFIVDCNKRGVPFVEAVADCSIHSFGDLRVPNQEITDKLIYLDPTIKSFMDIPLLSAQVTRFKCGGFTLGISVSHSLVDGISGMNFINSWAEINRGLDPSTVPFHDRTLLKTRVPPVPKSPYDDYVQIADVSHMESLYENEKNISKMFIFDADKLAAIKNMALADGKLERCSTFSALAAVIWQARSKALNMKPAQLTKLRILVDVRSKFKDLIPMDYFGNLVTTTCCLTTAGELAERPISSTVDQIRKACDLVDEDYVRSRIDYVDMYRPPLSSVGTLVISSWTKLAYGCSDFGWGDPVQFGCGDLARELCVLQSDGEKGIAVVMALPASCMSTFQRLIDHV</sequence>
<proteinExistence type="inferred from homology"/>
<dbReference type="InterPro" id="IPR023213">
    <property type="entry name" value="CAT-like_dom_sf"/>
</dbReference>
<gene>
    <name evidence="2" type="ORF">SAY86_010912</name>
</gene>
<dbReference type="InterPro" id="IPR050317">
    <property type="entry name" value="Plant_Fungal_Acyltransferase"/>
</dbReference>
<dbReference type="Gene3D" id="3.30.559.10">
    <property type="entry name" value="Chloramphenicol acetyltransferase-like domain"/>
    <property type="match status" value="2"/>
</dbReference>
<dbReference type="PANTHER" id="PTHR31642">
    <property type="entry name" value="TRICHOTHECENE 3-O-ACETYLTRANSFERASE"/>
    <property type="match status" value="1"/>
</dbReference>
<evidence type="ECO:0000313" key="2">
    <source>
        <dbReference type="EMBL" id="KAK4787079.1"/>
    </source>
</evidence>
<dbReference type="GO" id="GO:0016747">
    <property type="term" value="F:acyltransferase activity, transferring groups other than amino-acyl groups"/>
    <property type="evidence" value="ECO:0007669"/>
    <property type="project" value="TreeGrafter"/>
</dbReference>
<dbReference type="AlphaFoldDB" id="A0AAN7LMD9"/>
<name>A0AAN7LMD9_TRANT</name>
<dbReference type="EMBL" id="JAXQNO010000012">
    <property type="protein sequence ID" value="KAK4787079.1"/>
    <property type="molecule type" value="Genomic_DNA"/>
</dbReference>
<evidence type="ECO:0000313" key="3">
    <source>
        <dbReference type="Proteomes" id="UP001346149"/>
    </source>
</evidence>
<dbReference type="Pfam" id="PF02458">
    <property type="entry name" value="Transferase"/>
    <property type="match status" value="1"/>
</dbReference>
<organism evidence="2 3">
    <name type="scientific">Trapa natans</name>
    <name type="common">Water chestnut</name>
    <dbReference type="NCBI Taxonomy" id="22666"/>
    <lineage>
        <taxon>Eukaryota</taxon>
        <taxon>Viridiplantae</taxon>
        <taxon>Streptophyta</taxon>
        <taxon>Embryophyta</taxon>
        <taxon>Tracheophyta</taxon>
        <taxon>Spermatophyta</taxon>
        <taxon>Magnoliopsida</taxon>
        <taxon>eudicotyledons</taxon>
        <taxon>Gunneridae</taxon>
        <taxon>Pentapetalae</taxon>
        <taxon>rosids</taxon>
        <taxon>malvids</taxon>
        <taxon>Myrtales</taxon>
        <taxon>Lythraceae</taxon>
        <taxon>Trapa</taxon>
    </lineage>
</organism>
<comment type="caution">
    <text evidence="2">The sequence shown here is derived from an EMBL/GenBank/DDBJ whole genome shotgun (WGS) entry which is preliminary data.</text>
</comment>